<name>A0A8K0PC02_LADFU</name>
<gene>
    <name evidence="2" type="ORF">J437_LFUL019022</name>
</gene>
<dbReference type="Proteomes" id="UP000792457">
    <property type="component" value="Unassembled WGS sequence"/>
</dbReference>
<feature type="domain" description="C-type lectin" evidence="1">
    <location>
        <begin position="17"/>
        <end position="127"/>
    </location>
</feature>
<dbReference type="InterPro" id="IPR050111">
    <property type="entry name" value="C-type_lectin/snaclec_domain"/>
</dbReference>
<dbReference type="InterPro" id="IPR016187">
    <property type="entry name" value="CTDL_fold"/>
</dbReference>
<dbReference type="Gene3D" id="3.10.100.10">
    <property type="entry name" value="Mannose-Binding Protein A, subunit A"/>
    <property type="match status" value="1"/>
</dbReference>
<dbReference type="Pfam" id="PF00059">
    <property type="entry name" value="Lectin_C"/>
    <property type="match status" value="1"/>
</dbReference>
<dbReference type="OrthoDB" id="7357196at2759"/>
<keyword evidence="3" id="KW-1185">Reference proteome</keyword>
<dbReference type="SUPFAM" id="SSF56436">
    <property type="entry name" value="C-type lectin-like"/>
    <property type="match status" value="1"/>
</dbReference>
<sequence>APQRSEGYEFIPGLGYYKFHKKNANFVNATNICRNEGAHLAIINSDEEAAVLAKMAKGYSLVWIGVHDPKRNRDFRTIFGTPLSEVGFSKWKAGQPDGASREFCVYFHEDGHLYDYSCEDTNEFFCEYDLSWNDF</sequence>
<evidence type="ECO:0000313" key="2">
    <source>
        <dbReference type="EMBL" id="KAG8239328.1"/>
    </source>
</evidence>
<reference evidence="2" key="1">
    <citation type="submission" date="2013-04" db="EMBL/GenBank/DDBJ databases">
        <authorList>
            <person name="Qu J."/>
            <person name="Murali S.C."/>
            <person name="Bandaranaike D."/>
            <person name="Bellair M."/>
            <person name="Blankenburg K."/>
            <person name="Chao H."/>
            <person name="Dinh H."/>
            <person name="Doddapaneni H."/>
            <person name="Downs B."/>
            <person name="Dugan-Rocha S."/>
            <person name="Elkadiri S."/>
            <person name="Gnanaolivu R.D."/>
            <person name="Hernandez B."/>
            <person name="Javaid M."/>
            <person name="Jayaseelan J.C."/>
            <person name="Lee S."/>
            <person name="Li M."/>
            <person name="Ming W."/>
            <person name="Munidasa M."/>
            <person name="Muniz J."/>
            <person name="Nguyen L."/>
            <person name="Ongeri F."/>
            <person name="Osuji N."/>
            <person name="Pu L.-L."/>
            <person name="Puazo M."/>
            <person name="Qu C."/>
            <person name="Quiroz J."/>
            <person name="Raj R."/>
            <person name="Weissenberger G."/>
            <person name="Xin Y."/>
            <person name="Zou X."/>
            <person name="Han Y."/>
            <person name="Richards S."/>
            <person name="Worley K."/>
            <person name="Muzny D."/>
            <person name="Gibbs R."/>
        </authorList>
    </citation>
    <scope>NUCLEOTIDE SEQUENCE</scope>
    <source>
        <strain evidence="2">Sampled in the wild</strain>
    </source>
</reference>
<dbReference type="InterPro" id="IPR016186">
    <property type="entry name" value="C-type_lectin-like/link_sf"/>
</dbReference>
<proteinExistence type="predicted"/>
<dbReference type="PANTHER" id="PTHR22803">
    <property type="entry name" value="MANNOSE, PHOSPHOLIPASE, LECTIN RECEPTOR RELATED"/>
    <property type="match status" value="1"/>
</dbReference>
<dbReference type="AlphaFoldDB" id="A0A8K0PC02"/>
<organism evidence="2 3">
    <name type="scientific">Ladona fulva</name>
    <name type="common">Scarce chaser dragonfly</name>
    <name type="synonym">Libellula fulva</name>
    <dbReference type="NCBI Taxonomy" id="123851"/>
    <lineage>
        <taxon>Eukaryota</taxon>
        <taxon>Metazoa</taxon>
        <taxon>Ecdysozoa</taxon>
        <taxon>Arthropoda</taxon>
        <taxon>Hexapoda</taxon>
        <taxon>Insecta</taxon>
        <taxon>Pterygota</taxon>
        <taxon>Palaeoptera</taxon>
        <taxon>Odonata</taxon>
        <taxon>Epiprocta</taxon>
        <taxon>Anisoptera</taxon>
        <taxon>Libelluloidea</taxon>
        <taxon>Libellulidae</taxon>
        <taxon>Ladona</taxon>
    </lineage>
</organism>
<dbReference type="EMBL" id="KZ309597">
    <property type="protein sequence ID" value="KAG8239328.1"/>
    <property type="molecule type" value="Genomic_DNA"/>
</dbReference>
<evidence type="ECO:0000259" key="1">
    <source>
        <dbReference type="PROSITE" id="PS50041"/>
    </source>
</evidence>
<evidence type="ECO:0000313" key="3">
    <source>
        <dbReference type="Proteomes" id="UP000792457"/>
    </source>
</evidence>
<comment type="caution">
    <text evidence="2">The sequence shown here is derived from an EMBL/GenBank/DDBJ whole genome shotgun (WGS) entry which is preliminary data.</text>
</comment>
<accession>A0A8K0PC02</accession>
<dbReference type="PROSITE" id="PS50041">
    <property type="entry name" value="C_TYPE_LECTIN_2"/>
    <property type="match status" value="1"/>
</dbReference>
<dbReference type="CDD" id="cd00037">
    <property type="entry name" value="CLECT"/>
    <property type="match status" value="1"/>
</dbReference>
<dbReference type="SMART" id="SM00034">
    <property type="entry name" value="CLECT"/>
    <property type="match status" value="1"/>
</dbReference>
<reference evidence="2" key="2">
    <citation type="submission" date="2017-10" db="EMBL/GenBank/DDBJ databases">
        <title>Ladona fulva Genome sequencing and assembly.</title>
        <authorList>
            <person name="Murali S."/>
            <person name="Richards S."/>
            <person name="Bandaranaike D."/>
            <person name="Bellair M."/>
            <person name="Blankenburg K."/>
            <person name="Chao H."/>
            <person name="Dinh H."/>
            <person name="Doddapaneni H."/>
            <person name="Dugan-Rocha S."/>
            <person name="Elkadiri S."/>
            <person name="Gnanaolivu R."/>
            <person name="Hernandez B."/>
            <person name="Skinner E."/>
            <person name="Javaid M."/>
            <person name="Lee S."/>
            <person name="Li M."/>
            <person name="Ming W."/>
            <person name="Munidasa M."/>
            <person name="Muniz J."/>
            <person name="Nguyen L."/>
            <person name="Hughes D."/>
            <person name="Osuji N."/>
            <person name="Pu L.-L."/>
            <person name="Puazo M."/>
            <person name="Qu C."/>
            <person name="Quiroz J."/>
            <person name="Raj R."/>
            <person name="Weissenberger G."/>
            <person name="Xin Y."/>
            <person name="Zou X."/>
            <person name="Han Y."/>
            <person name="Worley K."/>
            <person name="Muzny D."/>
            <person name="Gibbs R."/>
        </authorList>
    </citation>
    <scope>NUCLEOTIDE SEQUENCE</scope>
    <source>
        <strain evidence="2">Sampled in the wild</strain>
    </source>
</reference>
<feature type="non-terminal residue" evidence="2">
    <location>
        <position position="1"/>
    </location>
</feature>
<dbReference type="InterPro" id="IPR001304">
    <property type="entry name" value="C-type_lectin-like"/>
</dbReference>
<protein>
    <recommendedName>
        <fullName evidence="1">C-type lectin domain-containing protein</fullName>
    </recommendedName>
</protein>